<accession>A0AAD5BZ10</accession>
<keyword evidence="2" id="KW-1185">Reference proteome</keyword>
<dbReference type="AlphaFoldDB" id="A0AAD5BZ10"/>
<name>A0AAD5BZ10_AMBAR</name>
<sequence>MESSPRKIVLHVGGSWPKDYTLNPTYDGDDIQEYELDFPSSLTSYSVLMDLARRVAQLEEGSFKLSYLAENEHGENVAVELSNDEHLRNFLLFEKDQVGPVDVYLIEA</sequence>
<proteinExistence type="predicted"/>
<comment type="caution">
    <text evidence="1">The sequence shown here is derived from an EMBL/GenBank/DDBJ whole genome shotgun (WGS) entry which is preliminary data.</text>
</comment>
<organism evidence="1 2">
    <name type="scientific">Ambrosia artemisiifolia</name>
    <name type="common">Common ragweed</name>
    <dbReference type="NCBI Taxonomy" id="4212"/>
    <lineage>
        <taxon>Eukaryota</taxon>
        <taxon>Viridiplantae</taxon>
        <taxon>Streptophyta</taxon>
        <taxon>Embryophyta</taxon>
        <taxon>Tracheophyta</taxon>
        <taxon>Spermatophyta</taxon>
        <taxon>Magnoliopsida</taxon>
        <taxon>eudicotyledons</taxon>
        <taxon>Gunneridae</taxon>
        <taxon>Pentapetalae</taxon>
        <taxon>asterids</taxon>
        <taxon>campanulids</taxon>
        <taxon>Asterales</taxon>
        <taxon>Asteraceae</taxon>
        <taxon>Asteroideae</taxon>
        <taxon>Heliantheae alliance</taxon>
        <taxon>Heliantheae</taxon>
        <taxon>Ambrosia</taxon>
    </lineage>
</organism>
<reference evidence="1" key="1">
    <citation type="submission" date="2022-06" db="EMBL/GenBank/DDBJ databases">
        <title>Uncovering the hologenomic basis of an extraordinary plant invasion.</title>
        <authorList>
            <person name="Bieker V.C."/>
            <person name="Martin M.D."/>
            <person name="Gilbert T."/>
            <person name="Hodgins K."/>
            <person name="Battlay P."/>
            <person name="Petersen B."/>
            <person name="Wilson J."/>
        </authorList>
    </citation>
    <scope>NUCLEOTIDE SEQUENCE</scope>
    <source>
        <strain evidence="1">AA19_3_7</strain>
        <tissue evidence="1">Leaf</tissue>
    </source>
</reference>
<dbReference type="EMBL" id="JAMZMK010010371">
    <property type="protein sequence ID" value="KAI7731834.1"/>
    <property type="molecule type" value="Genomic_DNA"/>
</dbReference>
<protein>
    <submittedName>
        <fullName evidence="1">Uncharacterized protein</fullName>
    </submittedName>
</protein>
<evidence type="ECO:0000313" key="1">
    <source>
        <dbReference type="EMBL" id="KAI7731834.1"/>
    </source>
</evidence>
<dbReference type="Proteomes" id="UP001206925">
    <property type="component" value="Unassembled WGS sequence"/>
</dbReference>
<evidence type="ECO:0000313" key="2">
    <source>
        <dbReference type="Proteomes" id="UP001206925"/>
    </source>
</evidence>
<gene>
    <name evidence="1" type="ORF">M8C21_012510</name>
</gene>